<dbReference type="SUPFAM" id="SSF52833">
    <property type="entry name" value="Thioredoxin-like"/>
    <property type="match status" value="1"/>
</dbReference>
<dbReference type="CDD" id="cd02966">
    <property type="entry name" value="TlpA_like_family"/>
    <property type="match status" value="1"/>
</dbReference>
<keyword evidence="2" id="KW-0201">Cytochrome c-type biogenesis</keyword>
<dbReference type="InterPro" id="IPR050553">
    <property type="entry name" value="Thioredoxin_ResA/DsbE_sf"/>
</dbReference>
<dbReference type="GO" id="GO:0030313">
    <property type="term" value="C:cell envelope"/>
    <property type="evidence" value="ECO:0007669"/>
    <property type="project" value="UniProtKB-SubCell"/>
</dbReference>
<evidence type="ECO:0000259" key="4">
    <source>
        <dbReference type="PROSITE" id="PS51352"/>
    </source>
</evidence>
<feature type="domain" description="Thioredoxin" evidence="4">
    <location>
        <begin position="57"/>
        <end position="194"/>
    </location>
</feature>
<keyword evidence="3" id="KW-0676">Redox-active center</keyword>
<evidence type="ECO:0000313" key="5">
    <source>
        <dbReference type="EMBL" id="MEN9061187.1"/>
    </source>
</evidence>
<evidence type="ECO:0000256" key="1">
    <source>
        <dbReference type="ARBA" id="ARBA00004196"/>
    </source>
</evidence>
<reference evidence="5 6" key="1">
    <citation type="submission" date="2024-05" db="EMBL/GenBank/DDBJ databases">
        <title>Genome sequence of Ponticoccus litoralis KCCM 90028.</title>
        <authorList>
            <person name="Kim J.M."/>
            <person name="Lee J.K."/>
            <person name="Choi B.J."/>
            <person name="Bayburt H."/>
            <person name="Baek J.H."/>
            <person name="Jeon C.O."/>
        </authorList>
    </citation>
    <scope>NUCLEOTIDE SEQUENCE [LARGE SCALE GENOMIC DNA]</scope>
    <source>
        <strain evidence="5 6">KCCM 90028</strain>
    </source>
</reference>
<dbReference type="Gene3D" id="3.40.30.10">
    <property type="entry name" value="Glutaredoxin"/>
    <property type="match status" value="1"/>
</dbReference>
<dbReference type="InterPro" id="IPR013766">
    <property type="entry name" value="Thioredoxin_domain"/>
</dbReference>
<dbReference type="RefSeq" id="WP_347167983.1">
    <property type="nucleotide sequence ID" value="NZ_JBDNCH010000002.1"/>
</dbReference>
<proteinExistence type="predicted"/>
<keyword evidence="6" id="KW-1185">Reference proteome</keyword>
<name>A0AAW9SNS8_9RHOB</name>
<dbReference type="InterPro" id="IPR036249">
    <property type="entry name" value="Thioredoxin-like_sf"/>
</dbReference>
<dbReference type="GO" id="GO:0015036">
    <property type="term" value="F:disulfide oxidoreductase activity"/>
    <property type="evidence" value="ECO:0007669"/>
    <property type="project" value="UniProtKB-ARBA"/>
</dbReference>
<dbReference type="PROSITE" id="PS00194">
    <property type="entry name" value="THIOREDOXIN_1"/>
    <property type="match status" value="1"/>
</dbReference>
<dbReference type="InterPro" id="IPR017937">
    <property type="entry name" value="Thioredoxin_CS"/>
</dbReference>
<dbReference type="AlphaFoldDB" id="A0AAW9SNS8"/>
<dbReference type="PROSITE" id="PS51352">
    <property type="entry name" value="THIOREDOXIN_2"/>
    <property type="match status" value="1"/>
</dbReference>
<comment type="caution">
    <text evidence="5">The sequence shown here is derived from an EMBL/GenBank/DDBJ whole genome shotgun (WGS) entry which is preliminary data.</text>
</comment>
<dbReference type="GO" id="GO:0017004">
    <property type="term" value="P:cytochrome complex assembly"/>
    <property type="evidence" value="ECO:0007669"/>
    <property type="project" value="UniProtKB-KW"/>
</dbReference>
<organism evidence="5 6">
    <name type="scientific">Ponticoccus litoralis</name>
    <dbReference type="NCBI Taxonomy" id="422297"/>
    <lineage>
        <taxon>Bacteria</taxon>
        <taxon>Pseudomonadati</taxon>
        <taxon>Pseudomonadota</taxon>
        <taxon>Alphaproteobacteria</taxon>
        <taxon>Rhodobacterales</taxon>
        <taxon>Roseobacteraceae</taxon>
        <taxon>Ponticoccus</taxon>
    </lineage>
</organism>
<evidence type="ECO:0000313" key="6">
    <source>
        <dbReference type="Proteomes" id="UP001428774"/>
    </source>
</evidence>
<gene>
    <name evidence="5" type="ORF">ABFB10_09180</name>
</gene>
<dbReference type="PANTHER" id="PTHR42852">
    <property type="entry name" value="THIOL:DISULFIDE INTERCHANGE PROTEIN DSBE"/>
    <property type="match status" value="1"/>
</dbReference>
<dbReference type="Pfam" id="PF08534">
    <property type="entry name" value="Redoxin"/>
    <property type="match status" value="1"/>
</dbReference>
<accession>A0AAW9SNS8</accession>
<dbReference type="EMBL" id="JBDNCH010000002">
    <property type="protein sequence ID" value="MEN9061187.1"/>
    <property type="molecule type" value="Genomic_DNA"/>
</dbReference>
<dbReference type="PANTHER" id="PTHR42852:SF13">
    <property type="entry name" value="PROTEIN DIPZ"/>
    <property type="match status" value="1"/>
</dbReference>
<protein>
    <submittedName>
        <fullName evidence="5">TlpA disulfide reductase family protein</fullName>
    </submittedName>
</protein>
<dbReference type="InterPro" id="IPR013740">
    <property type="entry name" value="Redoxin"/>
</dbReference>
<dbReference type="Proteomes" id="UP001428774">
    <property type="component" value="Unassembled WGS sequence"/>
</dbReference>
<sequence>MPWRSGRAVSRPPAARSASALAALAMLLRRPGVLRPLAFAVFAGGLAYTAAGQVFPVEARGQLPQIALPTLDGAPVPLADAGGRPVVVNLWATWCPPCRREMPMMMDLASNRDDVVVRFANQGEPRATVLRYLDSQDLGGERVLLDPEQRLMETFGLLGLPSTLFFDADGRLVAVHTGEISRAALANRMNDLSPEAP</sequence>
<evidence type="ECO:0000256" key="2">
    <source>
        <dbReference type="ARBA" id="ARBA00022748"/>
    </source>
</evidence>
<evidence type="ECO:0000256" key="3">
    <source>
        <dbReference type="ARBA" id="ARBA00023284"/>
    </source>
</evidence>
<comment type="subcellular location">
    <subcellularLocation>
        <location evidence="1">Cell envelope</location>
    </subcellularLocation>
</comment>